<accession>A0ABW4LKV4</accession>
<evidence type="ECO:0000256" key="1">
    <source>
        <dbReference type="ARBA" id="ARBA00022679"/>
    </source>
</evidence>
<dbReference type="GO" id="GO:0016746">
    <property type="term" value="F:acyltransferase activity"/>
    <property type="evidence" value="ECO:0007669"/>
    <property type="project" value="UniProtKB-KW"/>
</dbReference>
<dbReference type="EMBL" id="JBHUEM010000001">
    <property type="protein sequence ID" value="MFD1735041.1"/>
    <property type="molecule type" value="Genomic_DNA"/>
</dbReference>
<dbReference type="EC" id="2.3.1.-" evidence="4"/>
<dbReference type="PROSITE" id="PS51186">
    <property type="entry name" value="GNAT"/>
    <property type="match status" value="2"/>
</dbReference>
<evidence type="ECO:0000313" key="4">
    <source>
        <dbReference type="EMBL" id="MFD1735041.1"/>
    </source>
</evidence>
<protein>
    <submittedName>
        <fullName evidence="4">GNAT family N-acetyltransferase</fullName>
        <ecNumber evidence="4">2.3.1.-</ecNumber>
    </submittedName>
</protein>
<comment type="caution">
    <text evidence="4">The sequence shown here is derived from an EMBL/GenBank/DDBJ whole genome shotgun (WGS) entry which is preliminary data.</text>
</comment>
<name>A0ABW4LKV4_9BACI</name>
<feature type="domain" description="N-acetyltransferase" evidence="3">
    <location>
        <begin position="168"/>
        <end position="310"/>
    </location>
</feature>
<evidence type="ECO:0000259" key="3">
    <source>
        <dbReference type="PROSITE" id="PS51186"/>
    </source>
</evidence>
<evidence type="ECO:0000313" key="5">
    <source>
        <dbReference type="Proteomes" id="UP001597214"/>
    </source>
</evidence>
<dbReference type="InterPro" id="IPR000182">
    <property type="entry name" value="GNAT_dom"/>
</dbReference>
<keyword evidence="2 4" id="KW-0012">Acyltransferase</keyword>
<dbReference type="SUPFAM" id="SSF55729">
    <property type="entry name" value="Acyl-CoA N-acyltransferases (Nat)"/>
    <property type="match status" value="2"/>
</dbReference>
<keyword evidence="5" id="KW-1185">Reference proteome</keyword>
<dbReference type="Pfam" id="PF00583">
    <property type="entry name" value="Acetyltransf_1"/>
    <property type="match status" value="1"/>
</dbReference>
<keyword evidence="1 4" id="KW-0808">Transferase</keyword>
<sequence>MIEQQSLFTIRPARIEDAQKVTDLIIASDIAEYGVPDCMIEDVIGIWEEVPIESNTWIIQSEDAFVAYGYVEEMSKGRLDCYGFVHPDWYGKGARTLLLEQMEQCAATYIEDYENHGIKYELNHVIPARNEKAIALFESKGYSYVRTYSRMVIEVNSVPEIIPTSNEVTLLPCDMERDAHGLFDAYTESFKDTRGYYEKPFDEWIQKVTTEVYDLSLWFVAYRGDELVGFIICKNFPEGTYVDLLGVKRSGRKMGIGASLLTTVFKESYQRGISSVLLNVDSNSLTGANRLYENVGMKPMFQMSMYQKTN</sequence>
<dbReference type="InterPro" id="IPR016181">
    <property type="entry name" value="Acyl_CoA_acyltransferase"/>
</dbReference>
<dbReference type="PANTHER" id="PTHR43072">
    <property type="entry name" value="N-ACETYLTRANSFERASE"/>
    <property type="match status" value="1"/>
</dbReference>
<feature type="domain" description="N-acetyltransferase" evidence="3">
    <location>
        <begin position="8"/>
        <end position="156"/>
    </location>
</feature>
<gene>
    <name evidence="4" type="ORF">ACFSCX_00545</name>
</gene>
<dbReference type="Proteomes" id="UP001597214">
    <property type="component" value="Unassembled WGS sequence"/>
</dbReference>
<dbReference type="Gene3D" id="3.40.630.30">
    <property type="match status" value="1"/>
</dbReference>
<reference evidence="5" key="1">
    <citation type="journal article" date="2019" name="Int. J. Syst. Evol. Microbiol.">
        <title>The Global Catalogue of Microorganisms (GCM) 10K type strain sequencing project: providing services to taxonomists for standard genome sequencing and annotation.</title>
        <authorList>
            <consortium name="The Broad Institute Genomics Platform"/>
            <consortium name="The Broad Institute Genome Sequencing Center for Infectious Disease"/>
            <person name="Wu L."/>
            <person name="Ma J."/>
        </authorList>
    </citation>
    <scope>NUCLEOTIDE SEQUENCE [LARGE SCALE GENOMIC DNA]</scope>
    <source>
        <strain evidence="5">CCUG 49339</strain>
    </source>
</reference>
<evidence type="ECO:0000256" key="2">
    <source>
        <dbReference type="ARBA" id="ARBA00023315"/>
    </source>
</evidence>
<dbReference type="PANTHER" id="PTHR43072:SF23">
    <property type="entry name" value="UPF0039 PROTEIN C11D3.02C"/>
    <property type="match status" value="1"/>
</dbReference>
<organism evidence="4 5">
    <name type="scientific">Bacillus salitolerans</name>
    <dbReference type="NCBI Taxonomy" id="1437434"/>
    <lineage>
        <taxon>Bacteria</taxon>
        <taxon>Bacillati</taxon>
        <taxon>Bacillota</taxon>
        <taxon>Bacilli</taxon>
        <taxon>Bacillales</taxon>
        <taxon>Bacillaceae</taxon>
        <taxon>Bacillus</taxon>
    </lineage>
</organism>
<dbReference type="RefSeq" id="WP_377926126.1">
    <property type="nucleotide sequence ID" value="NZ_JBHUEM010000001.1"/>
</dbReference>
<dbReference type="CDD" id="cd04301">
    <property type="entry name" value="NAT_SF"/>
    <property type="match status" value="1"/>
</dbReference>
<proteinExistence type="predicted"/>